<reference evidence="2" key="2">
    <citation type="submission" date="2023-01" db="EMBL/GenBank/DDBJ databases">
        <authorList>
            <person name="Sun Q."/>
            <person name="Evtushenko L."/>
        </authorList>
    </citation>
    <scope>NUCLEOTIDE SEQUENCE</scope>
    <source>
        <strain evidence="2">VKM Ac-1246</strain>
    </source>
</reference>
<feature type="compositionally biased region" description="Basic and acidic residues" evidence="1">
    <location>
        <begin position="121"/>
        <end position="146"/>
    </location>
</feature>
<keyword evidence="3" id="KW-1185">Reference proteome</keyword>
<name>A0ABQ5T2I8_9ACTN</name>
<evidence type="ECO:0000313" key="3">
    <source>
        <dbReference type="Proteomes" id="UP001142292"/>
    </source>
</evidence>
<evidence type="ECO:0000256" key="1">
    <source>
        <dbReference type="SAM" id="MobiDB-lite"/>
    </source>
</evidence>
<evidence type="ECO:0000313" key="2">
    <source>
        <dbReference type="EMBL" id="GLJ69932.1"/>
    </source>
</evidence>
<proteinExistence type="predicted"/>
<sequence length="153" mass="16882">MLDASPDESDGHRLGLQAARQNRLDLITKCTARLMARMDAAADIANAKVLLHPTKAPSLVQSSNHVSGAIVEFQGRLGIEQNRDDLDPRRWTQAVTEVRDKALESGAEKVDAAKRLSTETFDRARSTTGKLSERIADRARRLRSNDDSQDESS</sequence>
<comment type="caution">
    <text evidence="2">The sequence shown here is derived from an EMBL/GenBank/DDBJ whole genome shotgun (WGS) entry which is preliminary data.</text>
</comment>
<dbReference type="Proteomes" id="UP001142292">
    <property type="component" value="Unassembled WGS sequence"/>
</dbReference>
<accession>A0ABQ5T2I8</accession>
<dbReference type="EMBL" id="BSEL01000007">
    <property type="protein sequence ID" value="GLJ69932.1"/>
    <property type="molecule type" value="Genomic_DNA"/>
</dbReference>
<gene>
    <name evidence="2" type="ORF">GCM10017579_39680</name>
</gene>
<protein>
    <submittedName>
        <fullName evidence="2">Uncharacterized protein</fullName>
    </submittedName>
</protein>
<feature type="region of interest" description="Disordered" evidence="1">
    <location>
        <begin position="121"/>
        <end position="153"/>
    </location>
</feature>
<organism evidence="2 3">
    <name type="scientific">Nocardioides luteus</name>
    <dbReference type="NCBI Taxonomy" id="1844"/>
    <lineage>
        <taxon>Bacteria</taxon>
        <taxon>Bacillati</taxon>
        <taxon>Actinomycetota</taxon>
        <taxon>Actinomycetes</taxon>
        <taxon>Propionibacteriales</taxon>
        <taxon>Nocardioidaceae</taxon>
        <taxon>Nocardioides</taxon>
    </lineage>
</organism>
<reference evidence="2" key="1">
    <citation type="journal article" date="2014" name="Int. J. Syst. Evol. Microbiol.">
        <title>Complete genome of a new Firmicutes species belonging to the dominant human colonic microbiota ('Ruminococcus bicirculans') reveals two chromosomes and a selective capacity to utilize plant glucans.</title>
        <authorList>
            <consortium name="NISC Comparative Sequencing Program"/>
            <person name="Wegmann U."/>
            <person name="Louis P."/>
            <person name="Goesmann A."/>
            <person name="Henrissat B."/>
            <person name="Duncan S.H."/>
            <person name="Flint H.J."/>
        </authorList>
    </citation>
    <scope>NUCLEOTIDE SEQUENCE</scope>
    <source>
        <strain evidence="2">VKM Ac-1246</strain>
    </source>
</reference>
<dbReference type="RefSeq" id="WP_229787642.1">
    <property type="nucleotide sequence ID" value="NZ_BMRK01000006.1"/>
</dbReference>